<dbReference type="InterPro" id="IPR001647">
    <property type="entry name" value="HTH_TetR"/>
</dbReference>
<feature type="region of interest" description="Disordered" evidence="5">
    <location>
        <begin position="1"/>
        <end position="21"/>
    </location>
</feature>
<feature type="domain" description="HTH tetR-type" evidence="6">
    <location>
        <begin position="23"/>
        <end position="83"/>
    </location>
</feature>
<evidence type="ECO:0000256" key="5">
    <source>
        <dbReference type="SAM" id="MobiDB-lite"/>
    </source>
</evidence>
<reference evidence="7 8" key="1">
    <citation type="submission" date="2019-09" db="EMBL/GenBank/DDBJ databases">
        <authorList>
            <person name="Chandra G."/>
            <person name="Truman W A."/>
        </authorList>
    </citation>
    <scope>NUCLEOTIDE SEQUENCE [LARGE SCALE GENOMIC DNA]</scope>
    <source>
        <strain evidence="7">PS710</strain>
    </source>
</reference>
<organism evidence="7 8">
    <name type="scientific">Pseudomonas fluorescens</name>
    <dbReference type="NCBI Taxonomy" id="294"/>
    <lineage>
        <taxon>Bacteria</taxon>
        <taxon>Pseudomonadati</taxon>
        <taxon>Pseudomonadota</taxon>
        <taxon>Gammaproteobacteria</taxon>
        <taxon>Pseudomonadales</taxon>
        <taxon>Pseudomonadaceae</taxon>
        <taxon>Pseudomonas</taxon>
    </lineage>
</organism>
<dbReference type="Pfam" id="PF00440">
    <property type="entry name" value="TetR_N"/>
    <property type="match status" value="1"/>
</dbReference>
<dbReference type="PANTHER" id="PTHR30055:SF234">
    <property type="entry name" value="HTH-TYPE TRANSCRIPTIONAL REGULATOR BETI"/>
    <property type="match status" value="1"/>
</dbReference>
<dbReference type="PROSITE" id="PS50977">
    <property type="entry name" value="HTH_TETR_2"/>
    <property type="match status" value="1"/>
</dbReference>
<evidence type="ECO:0000259" key="6">
    <source>
        <dbReference type="PROSITE" id="PS50977"/>
    </source>
</evidence>
<dbReference type="Gene3D" id="1.10.357.10">
    <property type="entry name" value="Tetracycline Repressor, domain 2"/>
    <property type="match status" value="1"/>
</dbReference>
<dbReference type="InterPro" id="IPR050109">
    <property type="entry name" value="HTH-type_TetR-like_transc_reg"/>
</dbReference>
<evidence type="ECO:0000313" key="8">
    <source>
        <dbReference type="Proteomes" id="UP000381093"/>
    </source>
</evidence>
<dbReference type="SUPFAM" id="SSF46689">
    <property type="entry name" value="Homeodomain-like"/>
    <property type="match status" value="1"/>
</dbReference>
<keyword evidence="2 4" id="KW-0238">DNA-binding</keyword>
<dbReference type="PRINTS" id="PR00455">
    <property type="entry name" value="HTHTETR"/>
</dbReference>
<name>A0A5E7E7C6_PSEFL</name>
<proteinExistence type="predicted"/>
<dbReference type="GO" id="GO:0000976">
    <property type="term" value="F:transcription cis-regulatory region binding"/>
    <property type="evidence" value="ECO:0007669"/>
    <property type="project" value="TreeGrafter"/>
</dbReference>
<feature type="DNA-binding region" description="H-T-H motif" evidence="4">
    <location>
        <begin position="46"/>
        <end position="65"/>
    </location>
</feature>
<sequence length="238" mass="26483">MQTPETAAPESDHRPRVARKKRQAMRSKLLDAAMRVFATSGVSPPVIDDVIREANVSRGTFYNYFDSLDQVLLAIGQELNNQMTSDILPVYDVLTKPWQRAAVASRLFLVRALLDPKWAGFVTRVDAWQHNTLVAEYMSKDLENGKATGDFRFDRLDAATDFLMGASAHGIQAIQQGVDHPNQYMDACVRMTLSSLGCSAERCEEGVAFSVSYLKSWVSGELTATLPEWALDMESETV</sequence>
<evidence type="ECO:0000256" key="4">
    <source>
        <dbReference type="PROSITE-ProRule" id="PRU00335"/>
    </source>
</evidence>
<dbReference type="EMBL" id="CABVHW010000017">
    <property type="protein sequence ID" value="VVO22554.1"/>
    <property type="molecule type" value="Genomic_DNA"/>
</dbReference>
<evidence type="ECO:0000256" key="1">
    <source>
        <dbReference type="ARBA" id="ARBA00023015"/>
    </source>
</evidence>
<dbReference type="PANTHER" id="PTHR30055">
    <property type="entry name" value="HTH-TYPE TRANSCRIPTIONAL REGULATOR RUTR"/>
    <property type="match status" value="1"/>
</dbReference>
<dbReference type="Proteomes" id="UP000381093">
    <property type="component" value="Unassembled WGS sequence"/>
</dbReference>
<evidence type="ECO:0000313" key="7">
    <source>
        <dbReference type="EMBL" id="VVO22554.1"/>
    </source>
</evidence>
<dbReference type="AlphaFoldDB" id="A0A5E7E7C6"/>
<protein>
    <recommendedName>
        <fullName evidence="6">HTH tetR-type domain-containing protein</fullName>
    </recommendedName>
</protein>
<evidence type="ECO:0000256" key="2">
    <source>
        <dbReference type="ARBA" id="ARBA00023125"/>
    </source>
</evidence>
<accession>A0A5E7E7C6</accession>
<dbReference type="GO" id="GO:0003700">
    <property type="term" value="F:DNA-binding transcription factor activity"/>
    <property type="evidence" value="ECO:0007669"/>
    <property type="project" value="TreeGrafter"/>
</dbReference>
<keyword evidence="1" id="KW-0805">Transcription regulation</keyword>
<keyword evidence="3" id="KW-0804">Transcription</keyword>
<dbReference type="InterPro" id="IPR009057">
    <property type="entry name" value="Homeodomain-like_sf"/>
</dbReference>
<evidence type="ECO:0000256" key="3">
    <source>
        <dbReference type="ARBA" id="ARBA00023163"/>
    </source>
</evidence>
<gene>
    <name evidence="7" type="ORF">PS710_04356</name>
</gene>